<dbReference type="GeneID" id="34464163"/>
<reference evidence="4" key="1">
    <citation type="journal article" date="2017" name="Genome Biol.">
        <title>Comparative genomics reveals high biological diversity and specific adaptations in the industrially and medically important fungal genus Aspergillus.</title>
        <authorList>
            <person name="de Vries R.P."/>
            <person name="Riley R."/>
            <person name="Wiebenga A."/>
            <person name="Aguilar-Osorio G."/>
            <person name="Amillis S."/>
            <person name="Uchima C.A."/>
            <person name="Anderluh G."/>
            <person name="Asadollahi M."/>
            <person name="Askin M."/>
            <person name="Barry K."/>
            <person name="Battaglia E."/>
            <person name="Bayram O."/>
            <person name="Benocci T."/>
            <person name="Braus-Stromeyer S.A."/>
            <person name="Caldana C."/>
            <person name="Canovas D."/>
            <person name="Cerqueira G.C."/>
            <person name="Chen F."/>
            <person name="Chen W."/>
            <person name="Choi C."/>
            <person name="Clum A."/>
            <person name="Dos Santos R.A."/>
            <person name="Damasio A.R."/>
            <person name="Diallinas G."/>
            <person name="Emri T."/>
            <person name="Fekete E."/>
            <person name="Flipphi M."/>
            <person name="Freyberg S."/>
            <person name="Gallo A."/>
            <person name="Gournas C."/>
            <person name="Habgood R."/>
            <person name="Hainaut M."/>
            <person name="Harispe M.L."/>
            <person name="Henrissat B."/>
            <person name="Hilden K.S."/>
            <person name="Hope R."/>
            <person name="Hossain A."/>
            <person name="Karabika E."/>
            <person name="Karaffa L."/>
            <person name="Karanyi Z."/>
            <person name="Krasevec N."/>
            <person name="Kuo A."/>
            <person name="Kusch H."/>
            <person name="LaButti K."/>
            <person name="Lagendijk E.L."/>
            <person name="Lapidus A."/>
            <person name="Levasseur A."/>
            <person name="Lindquist E."/>
            <person name="Lipzen A."/>
            <person name="Logrieco A.F."/>
            <person name="MacCabe A."/>
            <person name="Maekelae M.R."/>
            <person name="Malavazi I."/>
            <person name="Melin P."/>
            <person name="Meyer V."/>
            <person name="Mielnichuk N."/>
            <person name="Miskei M."/>
            <person name="Molnar A.P."/>
            <person name="Mule G."/>
            <person name="Ngan C.Y."/>
            <person name="Orejas M."/>
            <person name="Orosz E."/>
            <person name="Ouedraogo J.P."/>
            <person name="Overkamp K.M."/>
            <person name="Park H.-S."/>
            <person name="Perrone G."/>
            <person name="Piumi F."/>
            <person name="Punt P.J."/>
            <person name="Ram A.F."/>
            <person name="Ramon A."/>
            <person name="Rauscher S."/>
            <person name="Record E."/>
            <person name="Riano-Pachon D.M."/>
            <person name="Robert V."/>
            <person name="Roehrig J."/>
            <person name="Ruller R."/>
            <person name="Salamov A."/>
            <person name="Salih N.S."/>
            <person name="Samson R.A."/>
            <person name="Sandor E."/>
            <person name="Sanguinetti M."/>
            <person name="Schuetze T."/>
            <person name="Sepcic K."/>
            <person name="Shelest E."/>
            <person name="Sherlock G."/>
            <person name="Sophianopoulou V."/>
            <person name="Squina F.M."/>
            <person name="Sun H."/>
            <person name="Susca A."/>
            <person name="Todd R.B."/>
            <person name="Tsang A."/>
            <person name="Unkles S.E."/>
            <person name="van de Wiele N."/>
            <person name="van Rossen-Uffink D."/>
            <person name="Oliveira J.V."/>
            <person name="Vesth T.C."/>
            <person name="Visser J."/>
            <person name="Yu J.-H."/>
            <person name="Zhou M."/>
            <person name="Andersen M.R."/>
            <person name="Archer D.B."/>
            <person name="Baker S.E."/>
            <person name="Benoit I."/>
            <person name="Brakhage A.A."/>
            <person name="Braus G.H."/>
            <person name="Fischer R."/>
            <person name="Frisvad J.C."/>
            <person name="Goldman G.H."/>
            <person name="Houbraken J."/>
            <person name="Oakley B."/>
            <person name="Pocsi I."/>
            <person name="Scazzocchio C."/>
            <person name="Seiboth B."/>
            <person name="vanKuyk P.A."/>
            <person name="Wortman J."/>
            <person name="Dyer P.S."/>
            <person name="Grigoriev I.V."/>
        </authorList>
    </citation>
    <scope>NUCLEOTIDE SEQUENCE [LARGE SCALE GENOMIC DNA]</scope>
    <source>
        <strain evidence="4">CBS 516.65</strain>
    </source>
</reference>
<feature type="signal peptide" evidence="1">
    <location>
        <begin position="1"/>
        <end position="28"/>
    </location>
</feature>
<dbReference type="InterPro" id="IPR046623">
    <property type="entry name" value="DUF6536"/>
</dbReference>
<feature type="domain" description="DUF6536" evidence="2">
    <location>
        <begin position="2"/>
        <end position="71"/>
    </location>
</feature>
<proteinExistence type="predicted"/>
<keyword evidence="1" id="KW-0732">Signal</keyword>
<accession>A0A1L9VEI1</accession>
<sequence length="125" mass="13941">MGTGAHLVINILSTLMLAGSNFTMQCLCAPTRKDLDRAHQSNRWLDIGAPSIRNLRSIPNSNYCYGPVLFFHPSRCIYSTTQQFTQQSLEIHTKYTWEIPLSLPSKALKISPPCSGIILPSFTCP</sequence>
<dbReference type="PANTHER" id="PTHR35395">
    <property type="entry name" value="DUF6536 DOMAIN-CONTAINING PROTEIN"/>
    <property type="match status" value="1"/>
</dbReference>
<dbReference type="AlphaFoldDB" id="A0A1L9VEI1"/>
<name>A0A1L9VEI1_ASPGL</name>
<keyword evidence="4" id="KW-1185">Reference proteome</keyword>
<protein>
    <recommendedName>
        <fullName evidence="2">DUF6536 domain-containing protein</fullName>
    </recommendedName>
</protein>
<dbReference type="STRING" id="1160497.A0A1L9VEI1"/>
<evidence type="ECO:0000259" key="2">
    <source>
        <dbReference type="Pfam" id="PF20163"/>
    </source>
</evidence>
<evidence type="ECO:0000256" key="1">
    <source>
        <dbReference type="SAM" id="SignalP"/>
    </source>
</evidence>
<organism evidence="3 4">
    <name type="scientific">Aspergillus glaucus CBS 516.65</name>
    <dbReference type="NCBI Taxonomy" id="1160497"/>
    <lineage>
        <taxon>Eukaryota</taxon>
        <taxon>Fungi</taxon>
        <taxon>Dikarya</taxon>
        <taxon>Ascomycota</taxon>
        <taxon>Pezizomycotina</taxon>
        <taxon>Eurotiomycetes</taxon>
        <taxon>Eurotiomycetidae</taxon>
        <taxon>Eurotiales</taxon>
        <taxon>Aspergillaceae</taxon>
        <taxon>Aspergillus</taxon>
        <taxon>Aspergillus subgen. Aspergillus</taxon>
    </lineage>
</organism>
<dbReference type="OrthoDB" id="5429634at2759"/>
<gene>
    <name evidence="3" type="ORF">ASPGLDRAFT_531052</name>
</gene>
<dbReference type="VEuPathDB" id="FungiDB:ASPGLDRAFT_531052"/>
<dbReference type="EMBL" id="KV878902">
    <property type="protein sequence ID" value="OJJ82358.1"/>
    <property type="molecule type" value="Genomic_DNA"/>
</dbReference>
<feature type="chain" id="PRO_5012182988" description="DUF6536 domain-containing protein" evidence="1">
    <location>
        <begin position="29"/>
        <end position="125"/>
    </location>
</feature>
<dbReference type="RefSeq" id="XP_022399056.1">
    <property type="nucleotide sequence ID" value="XM_022547902.1"/>
</dbReference>
<dbReference type="Proteomes" id="UP000184300">
    <property type="component" value="Unassembled WGS sequence"/>
</dbReference>
<dbReference type="Pfam" id="PF20163">
    <property type="entry name" value="DUF6536"/>
    <property type="match status" value="1"/>
</dbReference>
<evidence type="ECO:0000313" key="3">
    <source>
        <dbReference type="EMBL" id="OJJ82358.1"/>
    </source>
</evidence>
<dbReference type="PANTHER" id="PTHR35395:SF1">
    <property type="entry name" value="DUF6536 DOMAIN-CONTAINING PROTEIN"/>
    <property type="match status" value="1"/>
</dbReference>
<evidence type="ECO:0000313" key="4">
    <source>
        <dbReference type="Proteomes" id="UP000184300"/>
    </source>
</evidence>